<protein>
    <recommendedName>
        <fullName evidence="3">nitrite reductase (cytochrome; ammonia-forming)</fullName>
        <ecNumber evidence="3">1.7.2.2</ecNumber>
    </recommendedName>
</protein>
<evidence type="ECO:0000256" key="8">
    <source>
        <dbReference type="ARBA" id="ARBA00023002"/>
    </source>
</evidence>
<keyword evidence="7" id="KW-0106">Calcium</keyword>
<dbReference type="CDD" id="cd00548">
    <property type="entry name" value="NrfA-like"/>
    <property type="match status" value="1"/>
</dbReference>
<evidence type="ECO:0000256" key="6">
    <source>
        <dbReference type="ARBA" id="ARBA00022729"/>
    </source>
</evidence>
<dbReference type="PANTHER" id="PTHR30633">
    <property type="entry name" value="CYTOCHROME C-552 RESPIRATORY NITRITE REDUCTASE"/>
    <property type="match status" value="1"/>
</dbReference>
<evidence type="ECO:0000256" key="3">
    <source>
        <dbReference type="ARBA" id="ARBA00011887"/>
    </source>
</evidence>
<keyword evidence="8" id="KW-0560">Oxidoreductase</keyword>
<reference evidence="12" key="1">
    <citation type="submission" date="2017-06" db="EMBL/GenBank/DDBJ databases">
        <authorList>
            <person name="Varghese N."/>
            <person name="Submissions S."/>
        </authorList>
    </citation>
    <scope>NUCLEOTIDE SEQUENCE [LARGE SCALE GENOMIC DNA]</scope>
    <source>
        <strain evidence="12">JAD2</strain>
    </source>
</reference>
<dbReference type="PIRSF" id="PIRSF000243">
    <property type="entry name" value="Cyt_c552"/>
    <property type="match status" value="1"/>
</dbReference>
<gene>
    <name evidence="11" type="ORF">SAMN02746019_00004030</name>
</gene>
<dbReference type="RefSeq" id="WP_200808074.1">
    <property type="nucleotide sequence ID" value="NZ_FYEK01000018.1"/>
</dbReference>
<dbReference type="AlphaFoldDB" id="A0A212QQM5"/>
<dbReference type="EMBL" id="FYEK01000018">
    <property type="protein sequence ID" value="SNB61769.1"/>
    <property type="molecule type" value="Genomic_DNA"/>
</dbReference>
<dbReference type="GO" id="GO:0030288">
    <property type="term" value="C:outer membrane-bounded periplasmic space"/>
    <property type="evidence" value="ECO:0007669"/>
    <property type="project" value="TreeGrafter"/>
</dbReference>
<sequence length="444" mass="50347">MFQRMPPLWLRITGLVALVIVLGLALALVIVQLRGPRLEVVRPVAIPEGETNPAVWGLAFPREYESWLRTKEGRKTLYAGSVPFDKLEEDPRLKILWEGYLFAVEWGEDRGHAYSVEDTLKSKRRQALAQKRGGVTPGTCWSCKSADVPRLLEEMGPANFYAASFEKLYEEGKVKHPVSCANCHDPKTMAPTIQQVALKEALQKLGKDIHQLTRQELRTLTCAQCHVEYYFAKEPKDYLVFPWEKGTRFEDIEAYYNERKFADWTHPSTGVPLVKFQHPEYEMYTANSTHYLAGVACADCHMPFVIEGGIKYTSHQAASPWHRMEQACGTCHLDIPFIRKRVEIIQTTTKALQDAAEMALVEAVEALKAIKDNPNADPQLAEEARTLFRKAHMRWDFVAVENSLGFHNPQEAMRLLAEAINYARQAQLKAVQALQRPQAQAATP</sequence>
<dbReference type="InterPro" id="IPR036280">
    <property type="entry name" value="Multihaem_cyt_sf"/>
</dbReference>
<organism evidence="11 12">
    <name type="scientific">Thermoflexus hugenholtzii JAD2</name>
    <dbReference type="NCBI Taxonomy" id="877466"/>
    <lineage>
        <taxon>Bacteria</taxon>
        <taxon>Bacillati</taxon>
        <taxon>Chloroflexota</taxon>
        <taxon>Thermoflexia</taxon>
        <taxon>Thermoflexales</taxon>
        <taxon>Thermoflexaceae</taxon>
        <taxon>Thermoflexus</taxon>
    </lineage>
</organism>
<keyword evidence="4" id="KW-0349">Heme</keyword>
<comment type="catalytic activity">
    <reaction evidence="10">
        <text>6 Fe(III)-[cytochrome c] + NH4(+) + 2 H2O = 6 Fe(II)-[cytochrome c] + nitrite + 8 H(+)</text>
        <dbReference type="Rhea" id="RHEA:13089"/>
        <dbReference type="Rhea" id="RHEA-COMP:10350"/>
        <dbReference type="Rhea" id="RHEA-COMP:14399"/>
        <dbReference type="ChEBI" id="CHEBI:15377"/>
        <dbReference type="ChEBI" id="CHEBI:15378"/>
        <dbReference type="ChEBI" id="CHEBI:16301"/>
        <dbReference type="ChEBI" id="CHEBI:28938"/>
        <dbReference type="ChEBI" id="CHEBI:29033"/>
        <dbReference type="ChEBI" id="CHEBI:29034"/>
        <dbReference type="EC" id="1.7.2.2"/>
    </reaction>
</comment>
<dbReference type="SUPFAM" id="SSF48695">
    <property type="entry name" value="Multiheme cytochromes"/>
    <property type="match status" value="1"/>
</dbReference>
<dbReference type="InParanoid" id="A0A212QQM5"/>
<dbReference type="Proteomes" id="UP000197025">
    <property type="component" value="Unassembled WGS sequence"/>
</dbReference>
<evidence type="ECO:0000256" key="4">
    <source>
        <dbReference type="ARBA" id="ARBA00022617"/>
    </source>
</evidence>
<keyword evidence="5" id="KW-0479">Metal-binding</keyword>
<evidence type="ECO:0000256" key="2">
    <source>
        <dbReference type="ARBA" id="ARBA00009288"/>
    </source>
</evidence>
<dbReference type="Gene3D" id="1.10.1130.10">
    <property type="entry name" value="Flavocytochrome C3, Chain A"/>
    <property type="match status" value="1"/>
</dbReference>
<keyword evidence="6" id="KW-0732">Signal</keyword>
<dbReference type="Pfam" id="PF02335">
    <property type="entry name" value="Cytochrom_C552"/>
    <property type="match status" value="1"/>
</dbReference>
<dbReference type="InterPro" id="IPR003321">
    <property type="entry name" value="Cyt_c552"/>
</dbReference>
<evidence type="ECO:0000256" key="5">
    <source>
        <dbReference type="ARBA" id="ARBA00022723"/>
    </source>
</evidence>
<dbReference type="GO" id="GO:0019645">
    <property type="term" value="P:anaerobic electron transport chain"/>
    <property type="evidence" value="ECO:0007669"/>
    <property type="project" value="TreeGrafter"/>
</dbReference>
<dbReference type="GO" id="GO:0042279">
    <property type="term" value="F:nitrite reductase (cytochrome, ammonia-forming) activity"/>
    <property type="evidence" value="ECO:0007669"/>
    <property type="project" value="UniProtKB-EC"/>
</dbReference>
<accession>A0A212QQM5</accession>
<evidence type="ECO:0000256" key="10">
    <source>
        <dbReference type="ARBA" id="ARBA00049131"/>
    </source>
</evidence>
<name>A0A212QQM5_9CHLR</name>
<dbReference type="PANTHER" id="PTHR30633:SF0">
    <property type="entry name" value="CYTOCHROME C-552"/>
    <property type="match status" value="1"/>
</dbReference>
<comment type="similarity">
    <text evidence="2">Belongs to the cytochrome c-552 family.</text>
</comment>
<proteinExistence type="inferred from homology"/>
<evidence type="ECO:0000313" key="11">
    <source>
        <dbReference type="EMBL" id="SNB61769.1"/>
    </source>
</evidence>
<evidence type="ECO:0000256" key="1">
    <source>
        <dbReference type="ARBA" id="ARBA00004196"/>
    </source>
</evidence>
<keyword evidence="12" id="KW-1185">Reference proteome</keyword>
<dbReference type="Gene3D" id="1.20.140.10">
    <property type="entry name" value="Butyryl-CoA Dehydrogenase, subunit A, domain 3"/>
    <property type="match status" value="1"/>
</dbReference>
<dbReference type="GO" id="GO:0020037">
    <property type="term" value="F:heme binding"/>
    <property type="evidence" value="ECO:0007669"/>
    <property type="project" value="TreeGrafter"/>
</dbReference>
<dbReference type="EC" id="1.7.2.2" evidence="3"/>
<comment type="subcellular location">
    <subcellularLocation>
        <location evidence="1">Cell envelope</location>
    </subcellularLocation>
</comment>
<evidence type="ECO:0000256" key="7">
    <source>
        <dbReference type="ARBA" id="ARBA00022837"/>
    </source>
</evidence>
<keyword evidence="9" id="KW-0408">Iron</keyword>
<dbReference type="GO" id="GO:0046872">
    <property type="term" value="F:metal ion binding"/>
    <property type="evidence" value="ECO:0007669"/>
    <property type="project" value="UniProtKB-KW"/>
</dbReference>
<evidence type="ECO:0000313" key="12">
    <source>
        <dbReference type="Proteomes" id="UP000197025"/>
    </source>
</evidence>
<evidence type="ECO:0000256" key="9">
    <source>
        <dbReference type="ARBA" id="ARBA00023004"/>
    </source>
</evidence>